<reference evidence="8 9" key="1">
    <citation type="journal article" date="2021" name="Elife">
        <title>Chloroplast acquisition without the gene transfer in kleptoplastic sea slugs, Plakobranchus ocellatus.</title>
        <authorList>
            <person name="Maeda T."/>
            <person name="Takahashi S."/>
            <person name="Yoshida T."/>
            <person name="Shimamura S."/>
            <person name="Takaki Y."/>
            <person name="Nagai Y."/>
            <person name="Toyoda A."/>
            <person name="Suzuki Y."/>
            <person name="Arimoto A."/>
            <person name="Ishii H."/>
            <person name="Satoh N."/>
            <person name="Nishiyama T."/>
            <person name="Hasebe M."/>
            <person name="Maruyama T."/>
            <person name="Minagawa J."/>
            <person name="Obokata J."/>
            <person name="Shigenobu S."/>
        </authorList>
    </citation>
    <scope>NUCLEOTIDE SEQUENCE [LARGE SCALE GENOMIC DNA]</scope>
</reference>
<keyword evidence="2 4" id="KW-0863">Zinc-finger</keyword>
<feature type="region of interest" description="Disordered" evidence="6">
    <location>
        <begin position="425"/>
        <end position="527"/>
    </location>
</feature>
<name>A0AAV4CPX8_9GAST</name>
<evidence type="ECO:0000256" key="3">
    <source>
        <dbReference type="ARBA" id="ARBA00022833"/>
    </source>
</evidence>
<feature type="compositionally biased region" description="Low complexity" evidence="6">
    <location>
        <begin position="425"/>
        <end position="446"/>
    </location>
</feature>
<feature type="coiled-coil region" evidence="5">
    <location>
        <begin position="700"/>
        <end position="758"/>
    </location>
</feature>
<proteinExistence type="predicted"/>
<dbReference type="PANTHER" id="PTHR24102:SF28">
    <property type="entry name" value="PHD-TYPE DOMAIN-CONTAINING PROTEIN"/>
    <property type="match status" value="1"/>
</dbReference>
<comment type="caution">
    <text evidence="8">The sequence shown here is derived from an EMBL/GenBank/DDBJ whole genome shotgun (WGS) entry which is preliminary data.</text>
</comment>
<dbReference type="InterPro" id="IPR011011">
    <property type="entry name" value="Znf_FYVE_PHD"/>
</dbReference>
<dbReference type="SMART" id="SM00249">
    <property type="entry name" value="PHD"/>
    <property type="match status" value="1"/>
</dbReference>
<feature type="coiled-coil region" evidence="5">
    <location>
        <begin position="33"/>
        <end position="60"/>
    </location>
</feature>
<feature type="compositionally biased region" description="Polar residues" evidence="6">
    <location>
        <begin position="447"/>
        <end position="475"/>
    </location>
</feature>
<protein>
    <submittedName>
        <fullName evidence="8">PHD finger protein 21a</fullName>
    </submittedName>
</protein>
<dbReference type="Gene3D" id="3.30.40.10">
    <property type="entry name" value="Zinc/RING finger domain, C3HC4 (zinc finger)"/>
    <property type="match status" value="1"/>
</dbReference>
<dbReference type="CDD" id="cd15523">
    <property type="entry name" value="PHD_PHF21A"/>
    <property type="match status" value="1"/>
</dbReference>
<keyword evidence="3" id="KW-0862">Zinc</keyword>
<keyword evidence="1" id="KW-0479">Metal-binding</keyword>
<evidence type="ECO:0000256" key="1">
    <source>
        <dbReference type="ARBA" id="ARBA00022723"/>
    </source>
</evidence>
<sequence>MSRLEQDLIQSKLKTAIQNHQKLVVKLKDDNQNVTFKKKIAELQEEIKRLSEEHKKMVVKVRENLVRSISQSQSQTSQHTSPLPSVGQTITAIGQPRLVSFPTQGGATILPMGMVAVPIAHMQKPAVGMAIHPAGIALTQAANISLIPTGIISGGCNLNFAAINGSGGLALNNVGGNIGTFCAAVAPNFPSGASPNLSNGTILAASGNASQGSCGSNPVSSSSITSVTMSSSSTANTPTIGVLPNSSINLNNFTDMTSLIINNSIGSNHPLVINSSMNNKTSTAVTTNTTATSNTSGSNDLSVTTATSLTCSSSSNGFLMCPVAPLNAPPTQSSSGAGAPSLILSPSFPQQPLVQPQLLQQQQQQIIQLIQQQQGPLQVQQQHNTLPPPPPPPAPPQQRLASHLPIKVPQYTASLIRPVVSTTSAQPSSIATSTSSSVNSPNKVSTHGASISVPKNSTLPNPITAKNSIVPNGNQAMKEGKDSSTKPGGMKQGKQSQQKQLKQPKPKITQPCKEKDQKQADVQPLSEEEKEKIKFMKVLDLYTPDAVREIMLKRGERKRRTTANPNYSFGFEISRRDRNVSMWADIPVKKARAANKGKGEASLGGWSDSTNIQLHQHWTSNRTTKQSDNHDDYCAACSKGGSLLMCSTCQLVYHLDCLNPPLTEAPKYAWSCPQCLISGKGLANLSSEARKKVNTYIAKKAEKEDEWKKIKKKCREIKTEKSFLDKRLLEVDSKIQEQKQLQSKLAKQEQKIQEDLSKLSVFVNMMRESKSSEQMTTNLVQASCS</sequence>
<evidence type="ECO:0000256" key="4">
    <source>
        <dbReference type="PROSITE-ProRule" id="PRU00146"/>
    </source>
</evidence>
<dbReference type="SMART" id="SM00109">
    <property type="entry name" value="C1"/>
    <property type="match status" value="1"/>
</dbReference>
<feature type="compositionally biased region" description="Low complexity" evidence="6">
    <location>
        <begin position="486"/>
        <end position="511"/>
    </location>
</feature>
<accession>A0AAV4CPX8</accession>
<feature type="region of interest" description="Disordered" evidence="6">
    <location>
        <begin position="376"/>
        <end position="400"/>
    </location>
</feature>
<dbReference type="Proteomes" id="UP000735302">
    <property type="component" value="Unassembled WGS sequence"/>
</dbReference>
<evidence type="ECO:0000313" key="9">
    <source>
        <dbReference type="Proteomes" id="UP000735302"/>
    </source>
</evidence>
<dbReference type="EMBL" id="BLXT01006838">
    <property type="protein sequence ID" value="GFO33875.1"/>
    <property type="molecule type" value="Genomic_DNA"/>
</dbReference>
<keyword evidence="5" id="KW-0175">Coiled coil</keyword>
<dbReference type="InterPro" id="IPR001965">
    <property type="entry name" value="Znf_PHD"/>
</dbReference>
<dbReference type="InterPro" id="IPR019786">
    <property type="entry name" value="Zinc_finger_PHD-type_CS"/>
</dbReference>
<dbReference type="Pfam" id="PF00628">
    <property type="entry name" value="PHD"/>
    <property type="match status" value="1"/>
</dbReference>
<organism evidence="8 9">
    <name type="scientific">Plakobranchus ocellatus</name>
    <dbReference type="NCBI Taxonomy" id="259542"/>
    <lineage>
        <taxon>Eukaryota</taxon>
        <taxon>Metazoa</taxon>
        <taxon>Spiralia</taxon>
        <taxon>Lophotrochozoa</taxon>
        <taxon>Mollusca</taxon>
        <taxon>Gastropoda</taxon>
        <taxon>Heterobranchia</taxon>
        <taxon>Euthyneura</taxon>
        <taxon>Panpulmonata</taxon>
        <taxon>Sacoglossa</taxon>
        <taxon>Placobranchoidea</taxon>
        <taxon>Plakobranchidae</taxon>
        <taxon>Plakobranchus</taxon>
    </lineage>
</organism>
<feature type="domain" description="PHD-type" evidence="7">
    <location>
        <begin position="631"/>
        <end position="678"/>
    </location>
</feature>
<evidence type="ECO:0000256" key="6">
    <source>
        <dbReference type="SAM" id="MobiDB-lite"/>
    </source>
</evidence>
<dbReference type="PROSITE" id="PS01359">
    <property type="entry name" value="ZF_PHD_1"/>
    <property type="match status" value="1"/>
</dbReference>
<dbReference type="GO" id="GO:0008270">
    <property type="term" value="F:zinc ion binding"/>
    <property type="evidence" value="ECO:0007669"/>
    <property type="project" value="UniProtKB-KW"/>
</dbReference>
<dbReference type="InterPro" id="IPR013083">
    <property type="entry name" value="Znf_RING/FYVE/PHD"/>
</dbReference>
<dbReference type="SUPFAM" id="SSF57903">
    <property type="entry name" value="FYVE/PHD zinc finger"/>
    <property type="match status" value="1"/>
</dbReference>
<feature type="compositionally biased region" description="Pro residues" evidence="6">
    <location>
        <begin position="386"/>
        <end position="396"/>
    </location>
</feature>
<dbReference type="AlphaFoldDB" id="A0AAV4CPX8"/>
<dbReference type="InterPro" id="IPR002219">
    <property type="entry name" value="PKC_DAG/PE"/>
</dbReference>
<gene>
    <name evidence="8" type="ORF">PoB_006038000</name>
</gene>
<evidence type="ECO:0000259" key="7">
    <source>
        <dbReference type="PROSITE" id="PS50016"/>
    </source>
</evidence>
<evidence type="ECO:0000256" key="5">
    <source>
        <dbReference type="SAM" id="Coils"/>
    </source>
</evidence>
<dbReference type="PANTHER" id="PTHR24102">
    <property type="entry name" value="PHD FINGER PROTEIN"/>
    <property type="match status" value="1"/>
</dbReference>
<evidence type="ECO:0000256" key="2">
    <source>
        <dbReference type="ARBA" id="ARBA00022771"/>
    </source>
</evidence>
<keyword evidence="9" id="KW-1185">Reference proteome</keyword>
<evidence type="ECO:0000313" key="8">
    <source>
        <dbReference type="EMBL" id="GFO33875.1"/>
    </source>
</evidence>
<dbReference type="PROSITE" id="PS50016">
    <property type="entry name" value="ZF_PHD_2"/>
    <property type="match status" value="1"/>
</dbReference>
<dbReference type="InterPro" id="IPR019787">
    <property type="entry name" value="Znf_PHD-finger"/>
</dbReference>